<dbReference type="Gene3D" id="1.10.510.10">
    <property type="entry name" value="Transferase(Phosphotransferase) domain 1"/>
    <property type="match status" value="1"/>
</dbReference>
<dbReference type="Pfam" id="PF17667">
    <property type="entry name" value="Pkinase_fungal"/>
    <property type="match status" value="2"/>
</dbReference>
<proteinExistence type="predicted"/>
<feature type="region of interest" description="Disordered" evidence="1">
    <location>
        <begin position="436"/>
        <end position="458"/>
    </location>
</feature>
<dbReference type="PROSITE" id="PS50011">
    <property type="entry name" value="PROTEIN_KINASE_DOM"/>
    <property type="match status" value="1"/>
</dbReference>
<gene>
    <name evidence="3" type="ORF">DXG03_009699</name>
</gene>
<evidence type="ECO:0000313" key="4">
    <source>
        <dbReference type="Proteomes" id="UP000775547"/>
    </source>
</evidence>
<dbReference type="GO" id="GO:0004672">
    <property type="term" value="F:protein kinase activity"/>
    <property type="evidence" value="ECO:0007669"/>
    <property type="project" value="InterPro"/>
</dbReference>
<dbReference type="InterPro" id="IPR011009">
    <property type="entry name" value="Kinase-like_dom_sf"/>
</dbReference>
<dbReference type="SUPFAM" id="SSF56112">
    <property type="entry name" value="Protein kinase-like (PK-like)"/>
    <property type="match status" value="1"/>
</dbReference>
<dbReference type="PROSITE" id="PS00109">
    <property type="entry name" value="PROTEIN_KINASE_TYR"/>
    <property type="match status" value="1"/>
</dbReference>
<sequence>MDLLDQADSEVRPGLPRRIIAYHDVQTTEGKAFSTFRTVRNGLTSLSSALEDTNSIPSTPESWSLPNDEYEPFMYIPLTFQRVLRLSQLRYPLMDRIHTQILMPLGLSIKYSKDLLELLACFLSCIQDDRHAHINGVVHRDVSSGNLLIFFDTGGKAVGRLMDYDHAKRALTSIHIPTEEHEPDMIEMTRTFIARQSRPPIPLFTEEAVVEASRYFDQGQLGMATIYAAATYRMRNPSRKSSEEISKEDLGWNHEDIKWPDFTDREACKGQRSGTLPYMSPEVLAGNSFFRNVMQSKQPFIHTSVHDVESFLWVLVHICLTRRGPGMKMGRHELDPNHKDYDHNGPLCKIVTQCFDGDEGTINATKEAFYVDFDLFKLKILDHFHPYFAPLKSLVRQWWETLVHAYKFRANEYYHIHDHILRLLKAAISDLNKDPTKWAQQEDTDREVKRREDHHEETRKLLHAMRTGSAMPADVDITSPTSPILLPQVTPASEVSTSPSDGPTASATPSSPTLPPEKRRRIAR</sequence>
<feature type="domain" description="Protein kinase" evidence="2">
    <location>
        <begin position="1"/>
        <end position="388"/>
    </location>
</feature>
<dbReference type="OrthoDB" id="312874at2759"/>
<feature type="compositionally biased region" description="Basic and acidic residues" evidence="1">
    <location>
        <begin position="446"/>
        <end position="458"/>
    </location>
</feature>
<dbReference type="AlphaFoldDB" id="A0A9P7K8M2"/>
<evidence type="ECO:0000259" key="2">
    <source>
        <dbReference type="PROSITE" id="PS50011"/>
    </source>
</evidence>
<feature type="compositionally biased region" description="Low complexity" evidence="1">
    <location>
        <begin position="496"/>
        <end position="511"/>
    </location>
</feature>
<reference evidence="3" key="1">
    <citation type="submission" date="2020-07" db="EMBL/GenBank/DDBJ databases">
        <authorList>
            <person name="Nieuwenhuis M."/>
            <person name="Van De Peppel L.J.J."/>
        </authorList>
    </citation>
    <scope>NUCLEOTIDE SEQUENCE</scope>
    <source>
        <strain evidence="3">AP01</strain>
        <tissue evidence="3">Mycelium</tissue>
    </source>
</reference>
<accession>A0A9P7K8M2</accession>
<name>A0A9P7K8M2_9AGAR</name>
<feature type="region of interest" description="Disordered" evidence="1">
    <location>
        <begin position="470"/>
        <end position="524"/>
    </location>
</feature>
<dbReference type="PANTHER" id="PTHR38248:SF2">
    <property type="entry name" value="FUNK1 11"/>
    <property type="match status" value="1"/>
</dbReference>
<organism evidence="3 4">
    <name type="scientific">Asterophora parasitica</name>
    <dbReference type="NCBI Taxonomy" id="117018"/>
    <lineage>
        <taxon>Eukaryota</taxon>
        <taxon>Fungi</taxon>
        <taxon>Dikarya</taxon>
        <taxon>Basidiomycota</taxon>
        <taxon>Agaricomycotina</taxon>
        <taxon>Agaricomycetes</taxon>
        <taxon>Agaricomycetidae</taxon>
        <taxon>Agaricales</taxon>
        <taxon>Tricholomatineae</taxon>
        <taxon>Lyophyllaceae</taxon>
        <taxon>Asterophora</taxon>
    </lineage>
</organism>
<keyword evidence="4" id="KW-1185">Reference proteome</keyword>
<dbReference type="InterPro" id="IPR000719">
    <property type="entry name" value="Prot_kinase_dom"/>
</dbReference>
<dbReference type="InterPro" id="IPR040976">
    <property type="entry name" value="Pkinase_fungal"/>
</dbReference>
<dbReference type="InterPro" id="IPR008266">
    <property type="entry name" value="Tyr_kinase_AS"/>
</dbReference>
<evidence type="ECO:0000313" key="3">
    <source>
        <dbReference type="EMBL" id="KAG5640244.1"/>
    </source>
</evidence>
<evidence type="ECO:0000256" key="1">
    <source>
        <dbReference type="SAM" id="MobiDB-lite"/>
    </source>
</evidence>
<comment type="caution">
    <text evidence="3">The sequence shown here is derived from an EMBL/GenBank/DDBJ whole genome shotgun (WGS) entry which is preliminary data.</text>
</comment>
<reference evidence="3" key="2">
    <citation type="submission" date="2021-10" db="EMBL/GenBank/DDBJ databases">
        <title>Phylogenomics reveals ancestral predisposition of the termite-cultivated fungus Termitomyces towards a domesticated lifestyle.</title>
        <authorList>
            <person name="Auxier B."/>
            <person name="Grum-Grzhimaylo A."/>
            <person name="Cardenas M.E."/>
            <person name="Lodge J.D."/>
            <person name="Laessoe T."/>
            <person name="Pedersen O."/>
            <person name="Smith M.E."/>
            <person name="Kuyper T.W."/>
            <person name="Franco-Molano E.A."/>
            <person name="Baroni T.J."/>
            <person name="Aanen D.K."/>
        </authorList>
    </citation>
    <scope>NUCLEOTIDE SEQUENCE</scope>
    <source>
        <strain evidence="3">AP01</strain>
        <tissue evidence="3">Mycelium</tissue>
    </source>
</reference>
<dbReference type="Proteomes" id="UP000775547">
    <property type="component" value="Unassembled WGS sequence"/>
</dbReference>
<dbReference type="GO" id="GO:0005524">
    <property type="term" value="F:ATP binding"/>
    <property type="evidence" value="ECO:0007669"/>
    <property type="project" value="InterPro"/>
</dbReference>
<dbReference type="PANTHER" id="PTHR38248">
    <property type="entry name" value="FUNK1 6"/>
    <property type="match status" value="1"/>
</dbReference>
<protein>
    <recommendedName>
        <fullName evidence="2">Protein kinase domain-containing protein</fullName>
    </recommendedName>
</protein>
<dbReference type="EMBL" id="JABCKV010000970">
    <property type="protein sequence ID" value="KAG5640244.1"/>
    <property type="molecule type" value="Genomic_DNA"/>
</dbReference>